<gene>
    <name evidence="7" type="primary">LOC113794468</name>
</gene>
<dbReference type="OMA" id="MNGHELG"/>
<dbReference type="KEGG" id="dpte:113794468"/>
<dbReference type="GO" id="GO:0003723">
    <property type="term" value="F:RNA binding"/>
    <property type="evidence" value="ECO:0007669"/>
    <property type="project" value="TreeGrafter"/>
</dbReference>
<dbReference type="AlphaFoldDB" id="A0A6P6Y4H5"/>
<dbReference type="SMART" id="SM00320">
    <property type="entry name" value="WD40"/>
    <property type="match status" value="2"/>
</dbReference>
<dbReference type="InterPro" id="IPR019775">
    <property type="entry name" value="WD40_repeat_CS"/>
</dbReference>
<dbReference type="InterPro" id="IPR015943">
    <property type="entry name" value="WD40/YVTN_repeat-like_dom_sf"/>
</dbReference>
<dbReference type="SUPFAM" id="SSF50978">
    <property type="entry name" value="WD40 repeat-like"/>
    <property type="match status" value="1"/>
</dbReference>
<dbReference type="GO" id="GO:0003743">
    <property type="term" value="F:translation initiation factor activity"/>
    <property type="evidence" value="ECO:0007669"/>
    <property type="project" value="TreeGrafter"/>
</dbReference>
<dbReference type="PROSITE" id="PS00678">
    <property type="entry name" value="WD_REPEATS_1"/>
    <property type="match status" value="1"/>
</dbReference>
<evidence type="ECO:0000256" key="4">
    <source>
        <dbReference type="ARBA" id="ARBA00040390"/>
    </source>
</evidence>
<feature type="repeat" description="WD" evidence="5">
    <location>
        <begin position="33"/>
        <end position="74"/>
    </location>
</feature>
<evidence type="ECO:0000313" key="6">
    <source>
        <dbReference type="Proteomes" id="UP000515146"/>
    </source>
</evidence>
<dbReference type="Pfam" id="PF00400">
    <property type="entry name" value="WD40"/>
    <property type="match status" value="2"/>
</dbReference>
<dbReference type="RefSeq" id="XP_027200387.1">
    <property type="nucleotide sequence ID" value="XM_027344586.1"/>
</dbReference>
<dbReference type="PANTHER" id="PTHR19877">
    <property type="entry name" value="EUKARYOTIC TRANSLATION INITIATION FACTOR 3 SUBUNIT I"/>
    <property type="match status" value="1"/>
</dbReference>
<evidence type="ECO:0000256" key="2">
    <source>
        <dbReference type="ARBA" id="ARBA00022737"/>
    </source>
</evidence>
<keyword evidence="2" id="KW-0677">Repeat</keyword>
<dbReference type="PROSITE" id="PS50294">
    <property type="entry name" value="WD_REPEATS_REGION"/>
    <property type="match status" value="1"/>
</dbReference>
<dbReference type="Proteomes" id="UP000515146">
    <property type="component" value="Unplaced"/>
</dbReference>
<dbReference type="InParanoid" id="A0A6P6Y4H5"/>
<evidence type="ECO:0000256" key="3">
    <source>
        <dbReference type="ARBA" id="ARBA00038394"/>
    </source>
</evidence>
<dbReference type="OrthoDB" id="273067at2759"/>
<dbReference type="PROSITE" id="PS50082">
    <property type="entry name" value="WD_REPEATS_2"/>
    <property type="match status" value="1"/>
</dbReference>
<dbReference type="PANTHER" id="PTHR19877:SF1">
    <property type="entry name" value="EUKARYOTIC TRANSLATION INITIATION FACTOR 3 SUBUNIT I"/>
    <property type="match status" value="1"/>
</dbReference>
<comment type="similarity">
    <text evidence="3">Belongs to the WD repeat STRAP family.</text>
</comment>
<dbReference type="GO" id="GO:0071541">
    <property type="term" value="C:eukaryotic translation initiation factor 3 complex, eIF3m"/>
    <property type="evidence" value="ECO:0007669"/>
    <property type="project" value="TreeGrafter"/>
</dbReference>
<dbReference type="Gene3D" id="2.130.10.10">
    <property type="entry name" value="YVTN repeat-like/Quinoprotein amine dehydrogenase"/>
    <property type="match status" value="1"/>
</dbReference>
<reference evidence="7" key="1">
    <citation type="submission" date="2025-08" db="UniProtKB">
        <authorList>
            <consortium name="RefSeq"/>
        </authorList>
    </citation>
    <scope>IDENTIFICATION</scope>
    <source>
        <strain evidence="7">Airmid</strain>
    </source>
</reference>
<organism evidence="6 7">
    <name type="scientific">Dermatophagoides pteronyssinus</name>
    <name type="common">European house dust mite</name>
    <dbReference type="NCBI Taxonomy" id="6956"/>
    <lineage>
        <taxon>Eukaryota</taxon>
        <taxon>Metazoa</taxon>
        <taxon>Ecdysozoa</taxon>
        <taxon>Arthropoda</taxon>
        <taxon>Chelicerata</taxon>
        <taxon>Arachnida</taxon>
        <taxon>Acari</taxon>
        <taxon>Acariformes</taxon>
        <taxon>Sarcoptiformes</taxon>
        <taxon>Astigmata</taxon>
        <taxon>Psoroptidia</taxon>
        <taxon>Analgoidea</taxon>
        <taxon>Pyroglyphidae</taxon>
        <taxon>Dermatophagoidinae</taxon>
        <taxon>Dermatophagoides</taxon>
    </lineage>
</organism>
<dbReference type="GO" id="GO:0002183">
    <property type="term" value="P:cytoplasmic translational initiation"/>
    <property type="evidence" value="ECO:0007669"/>
    <property type="project" value="TreeGrafter"/>
</dbReference>
<name>A0A6P6Y4H5_DERPT</name>
<proteinExistence type="inferred from homology"/>
<protein>
    <recommendedName>
        <fullName evidence="4">Serine-threonine kinase receptor-associated protein</fullName>
    </recommendedName>
</protein>
<keyword evidence="1 5" id="KW-0853">WD repeat</keyword>
<dbReference type="InterPro" id="IPR001680">
    <property type="entry name" value="WD40_rpt"/>
</dbReference>
<evidence type="ECO:0000256" key="1">
    <source>
        <dbReference type="ARBA" id="ARBA00022574"/>
    </source>
</evidence>
<evidence type="ECO:0000256" key="5">
    <source>
        <dbReference type="PROSITE-ProRule" id="PRU00221"/>
    </source>
</evidence>
<sequence length="182" mass="19937">MEDWGPLDQSIIVGTDEGLIIVTTLQGQELHRVEAHSDSIKSVSFNQDRSVMLTVGRDKLALLWNTTTMELIGKYLMDRPLNACALNPLMDAENPDERYYHCILAGGQDASEVTTSASAQGSFETIILNLVTKEEIGRITAHYSPTTCLTYLRDGKSFVTGTYEGNCKIIALPDAFFAAEGA</sequence>
<dbReference type="InterPro" id="IPR036322">
    <property type="entry name" value="WD40_repeat_dom_sf"/>
</dbReference>
<accession>A0A6P6Y4H5</accession>
<evidence type="ECO:0000313" key="7">
    <source>
        <dbReference type="RefSeq" id="XP_027200387.1"/>
    </source>
</evidence>
<keyword evidence="6" id="KW-1185">Reference proteome</keyword>